<dbReference type="PANTHER" id="PTHR19860:SF40">
    <property type="entry name" value="WD40 REPEAT-CONTAINING PROTEIN"/>
    <property type="match status" value="1"/>
</dbReference>
<accession>A0A948S301</accession>
<keyword evidence="1" id="KW-0677">Repeat</keyword>
<dbReference type="Gene3D" id="1.25.40.10">
    <property type="entry name" value="Tetratricopeptide repeat domain"/>
    <property type="match status" value="3"/>
</dbReference>
<dbReference type="Pfam" id="PF13424">
    <property type="entry name" value="TPR_12"/>
    <property type="match status" value="4"/>
</dbReference>
<feature type="domain" description="Nephrocystin-3 TPR-repeats region" evidence="3">
    <location>
        <begin position="583"/>
        <end position="778"/>
    </location>
</feature>
<keyword evidence="2" id="KW-0802">TPR repeat</keyword>
<name>A0A948S301_UNCEI</name>
<dbReference type="SUPFAM" id="SSF48452">
    <property type="entry name" value="TPR-like"/>
    <property type="match status" value="4"/>
</dbReference>
<evidence type="ECO:0000259" key="3">
    <source>
        <dbReference type="Pfam" id="PF24885"/>
    </source>
</evidence>
<dbReference type="InterPro" id="IPR056885">
    <property type="entry name" value="TPR_NPHP3"/>
</dbReference>
<dbReference type="Proteomes" id="UP000777784">
    <property type="component" value="Unassembled WGS sequence"/>
</dbReference>
<dbReference type="SMART" id="SM00028">
    <property type="entry name" value="TPR"/>
    <property type="match status" value="10"/>
</dbReference>
<dbReference type="GO" id="GO:0080008">
    <property type="term" value="C:Cul4-RING E3 ubiquitin ligase complex"/>
    <property type="evidence" value="ECO:0007669"/>
    <property type="project" value="TreeGrafter"/>
</dbReference>
<proteinExistence type="predicted"/>
<dbReference type="InterPro" id="IPR027417">
    <property type="entry name" value="P-loop_NTPase"/>
</dbReference>
<dbReference type="Pfam" id="PF24885">
    <property type="entry name" value="TPR_NPHP3"/>
    <property type="match status" value="1"/>
</dbReference>
<dbReference type="PANTHER" id="PTHR19860">
    <property type="entry name" value="DDB1- AND CUL4-ASSOCIATED FACTOR 12-RELATED"/>
    <property type="match status" value="1"/>
</dbReference>
<evidence type="ECO:0000313" key="5">
    <source>
        <dbReference type="Proteomes" id="UP000777784"/>
    </source>
</evidence>
<feature type="repeat" description="TPR" evidence="2">
    <location>
        <begin position="875"/>
        <end position="908"/>
    </location>
</feature>
<dbReference type="EMBL" id="JAHJDP010000104">
    <property type="protein sequence ID" value="MBU2692854.1"/>
    <property type="molecule type" value="Genomic_DNA"/>
</dbReference>
<evidence type="ECO:0000313" key="4">
    <source>
        <dbReference type="EMBL" id="MBU2692854.1"/>
    </source>
</evidence>
<dbReference type="SUPFAM" id="SSF52540">
    <property type="entry name" value="P-loop containing nucleoside triphosphate hydrolases"/>
    <property type="match status" value="1"/>
</dbReference>
<gene>
    <name evidence="4" type="ORF">KJ970_18195</name>
</gene>
<organism evidence="4 5">
    <name type="scientific">Eiseniibacteriota bacterium</name>
    <dbReference type="NCBI Taxonomy" id="2212470"/>
    <lineage>
        <taxon>Bacteria</taxon>
        <taxon>Candidatus Eiseniibacteriota</taxon>
    </lineage>
</organism>
<dbReference type="AlphaFoldDB" id="A0A948S301"/>
<sequence length="1167" mass="133221">MMQERDLLVKQVFPELRRICERRFVTFTEVDMRWGITEEQAAEGKVLPLCLTEIHHCRPYFIGLLGERYGWIPDTIPADVIKSEPWLKEHLNARTSVTELEILHGVLNNPAMQTHAFFYFRDPKWIESLTDAERREMIERDIPIDVEYYGIKEASRRTQERKDKLVALKDRIHQSGLPVIEDYASPEALAKIIREQFKELIDRLFPEEDVPDDLDRERLTHEAHAKSKLFACIKRPSHLAALHKFADSEHGGKGLVVTGDSGSGKTVLLADWARERANSHPDGFLFQHYFGSTPDSASVRNFLRRLLAEIKRRFDIEEDIPTEPEKLREALPLWLAQTTGRGQIVLVMDGLNQVQGDEPDRRLFWLPRFFQPHVIVIASSLPGLALDAIHERDWHEHDLPLADENEIEDIVEAYLDEYRKTLDPELRRDLVKAPGSMNPLFLRTVLDELRQFGSFEKLPARVAHYLEADNPGDLFRRVICRWQEDFDNEQDLVRCALTYLWGARMGLSESEWLDLLGEDMGSLPRAIWTPLFLAMEPHLTRRTGLLAFGHDFLRQAVAAEFLQADSDRHSAHLELAAYFAAQPEMTPRKSDEWPWQLQEAEEWDCLQQALTDRELFLALYKQQTDVELGRYWVRLRENRPEIRMGKLYHEAFASWEVGNEPSQNGVLAGQLWMYLHDNACFKESEPLAHRALEINEKICGPNHPKVATDLNNLAQVLCSTNRHSEAEPLLRRASEIDEKFYGQDHPDVAIRLGNLAVLLKRTKRLSEAEPLQRRALEIFEKVLGKNHPKSAMMLNNLATLLQDTNRHSEAEIAMRRALEIFKKALGEDHPNVALVQNNLAQLLGDTNRHSEAEPLLRRSLKILEKALGENHPYVAGSLNNLGLSLVNTHRFSDAEPLYQRALKINEQSYGPNDPRVAICLNNLAQSLRATNHHSEAEPFMRRALKIKEQSHGPNDPEVAVCLSNLAQSLQATNRHSEAEPLIRKAITINQQLYGPNDPKVAICLNNLAQLLQVTNRLSEAEPLLRRSLEILENALGADHPNVASVLNNLAQLLCGTNRRTEAEPLLRRSLEILEKALGENDPEIASPLSYLGLILQARNCHSEAEPLLRRALQILIQHTRVTGYPHPHLKTAGNNYARLLQAMGRSLKDILADLQAIAPEIFDSNSS</sequence>
<evidence type="ECO:0000256" key="2">
    <source>
        <dbReference type="PROSITE-ProRule" id="PRU00339"/>
    </source>
</evidence>
<dbReference type="InterPro" id="IPR051191">
    <property type="entry name" value="DCAF12"/>
</dbReference>
<reference evidence="4" key="1">
    <citation type="submission" date="2021-05" db="EMBL/GenBank/DDBJ databases">
        <title>Energy efficiency and biological interactions define the core microbiome of deep oligotrophic groundwater.</title>
        <authorList>
            <person name="Mehrshad M."/>
            <person name="Lopez-Fernandez M."/>
            <person name="Bell E."/>
            <person name="Bernier-Latmani R."/>
            <person name="Bertilsson S."/>
            <person name="Dopson M."/>
        </authorList>
    </citation>
    <scope>NUCLEOTIDE SEQUENCE</scope>
    <source>
        <strain evidence="4">Modern_marine.mb.64</strain>
    </source>
</reference>
<dbReference type="InterPro" id="IPR019734">
    <property type="entry name" value="TPR_rpt"/>
</dbReference>
<dbReference type="PROSITE" id="PS50005">
    <property type="entry name" value="TPR"/>
    <property type="match status" value="1"/>
</dbReference>
<dbReference type="Gene3D" id="3.40.50.300">
    <property type="entry name" value="P-loop containing nucleotide triphosphate hydrolases"/>
    <property type="match status" value="1"/>
</dbReference>
<comment type="caution">
    <text evidence="4">The sequence shown here is derived from an EMBL/GenBank/DDBJ whole genome shotgun (WGS) entry which is preliminary data.</text>
</comment>
<evidence type="ECO:0000256" key="1">
    <source>
        <dbReference type="ARBA" id="ARBA00022737"/>
    </source>
</evidence>
<dbReference type="InterPro" id="IPR011990">
    <property type="entry name" value="TPR-like_helical_dom_sf"/>
</dbReference>
<protein>
    <submittedName>
        <fullName evidence="4">Tetratricopeptide repeat protein</fullName>
    </submittedName>
</protein>